<feature type="compositionally biased region" description="Low complexity" evidence="10">
    <location>
        <begin position="114"/>
        <end position="123"/>
    </location>
</feature>
<dbReference type="InterPro" id="IPR036955">
    <property type="entry name" value="AP2/ERF_dom_sf"/>
</dbReference>
<dbReference type="Gene3D" id="3.30.730.10">
    <property type="entry name" value="AP2/ERF domain"/>
    <property type="match status" value="1"/>
</dbReference>
<keyword evidence="6" id="KW-0238">DNA-binding</keyword>
<dbReference type="GO" id="GO:0030943">
    <property type="term" value="F:mitochondrion targeting sequence binding"/>
    <property type="evidence" value="ECO:0007669"/>
    <property type="project" value="TreeGrafter"/>
</dbReference>
<dbReference type="SMART" id="SM00380">
    <property type="entry name" value="AP2"/>
    <property type="match status" value="1"/>
</dbReference>
<feature type="region of interest" description="Disordered" evidence="10">
    <location>
        <begin position="68"/>
        <end position="123"/>
    </location>
</feature>
<dbReference type="PANTHER" id="PTHR14110:SF10">
    <property type="entry name" value="OS04G0376100 PROTEIN"/>
    <property type="match status" value="1"/>
</dbReference>
<evidence type="ECO:0000313" key="12">
    <source>
        <dbReference type="EMBL" id="CAJ1949533.1"/>
    </source>
</evidence>
<dbReference type="EMBL" id="OY731401">
    <property type="protein sequence ID" value="CAJ1949533.1"/>
    <property type="molecule type" value="Genomic_DNA"/>
</dbReference>
<dbReference type="AlphaFoldDB" id="A0AA86SQQ6"/>
<evidence type="ECO:0000256" key="6">
    <source>
        <dbReference type="ARBA" id="ARBA00023125"/>
    </source>
</evidence>
<dbReference type="InterPro" id="IPR016177">
    <property type="entry name" value="DNA-bd_dom_sf"/>
</dbReference>
<keyword evidence="8" id="KW-0804">Transcription</keyword>
<feature type="compositionally biased region" description="Basic and acidic residues" evidence="10">
    <location>
        <begin position="78"/>
        <end position="96"/>
    </location>
</feature>
<gene>
    <name evidence="12" type="ORF">AYBTSS11_LOCUS13771</name>
</gene>
<dbReference type="SUPFAM" id="SSF54171">
    <property type="entry name" value="DNA-binding domain"/>
    <property type="match status" value="1"/>
</dbReference>
<dbReference type="GO" id="GO:0042721">
    <property type="term" value="C:TIM22 mitochondrial import inner membrane insertion complex"/>
    <property type="evidence" value="ECO:0007669"/>
    <property type="project" value="InterPro"/>
</dbReference>
<dbReference type="GO" id="GO:0045039">
    <property type="term" value="P:protein insertion into mitochondrial inner membrane"/>
    <property type="evidence" value="ECO:0007669"/>
    <property type="project" value="InterPro"/>
</dbReference>
<evidence type="ECO:0000256" key="1">
    <source>
        <dbReference type="ARBA" id="ARBA00004123"/>
    </source>
</evidence>
<accession>A0AA86SQQ6</accession>
<dbReference type="InterPro" id="IPR039175">
    <property type="entry name" value="TIM22"/>
</dbReference>
<keyword evidence="4" id="KW-1133">Transmembrane helix</keyword>
<evidence type="ECO:0000256" key="2">
    <source>
        <dbReference type="ARBA" id="ARBA00004141"/>
    </source>
</evidence>
<dbReference type="GO" id="GO:0003677">
    <property type="term" value="F:DNA binding"/>
    <property type="evidence" value="ECO:0007669"/>
    <property type="project" value="UniProtKB-KW"/>
</dbReference>
<dbReference type="GO" id="GO:0008320">
    <property type="term" value="F:protein transmembrane transporter activity"/>
    <property type="evidence" value="ECO:0007669"/>
    <property type="project" value="TreeGrafter"/>
</dbReference>
<reference evidence="12" key="1">
    <citation type="submission" date="2023-10" db="EMBL/GenBank/DDBJ databases">
        <authorList>
            <person name="Domelevo Entfellner J.-B."/>
        </authorList>
    </citation>
    <scope>NUCLEOTIDE SEQUENCE</scope>
</reference>
<evidence type="ECO:0000313" key="13">
    <source>
        <dbReference type="Proteomes" id="UP001189624"/>
    </source>
</evidence>
<dbReference type="InterPro" id="IPR001471">
    <property type="entry name" value="AP2/ERF_dom"/>
</dbReference>
<evidence type="ECO:0000256" key="10">
    <source>
        <dbReference type="SAM" id="MobiDB-lite"/>
    </source>
</evidence>
<evidence type="ECO:0000256" key="3">
    <source>
        <dbReference type="ARBA" id="ARBA00022692"/>
    </source>
</evidence>
<evidence type="ECO:0000256" key="8">
    <source>
        <dbReference type="ARBA" id="ARBA00023163"/>
    </source>
</evidence>
<proteinExistence type="predicted"/>
<protein>
    <recommendedName>
        <fullName evidence="11">AP2/ERF domain-containing protein</fullName>
    </recommendedName>
</protein>
<keyword evidence="3" id="KW-0812">Transmembrane</keyword>
<dbReference type="Gramene" id="rna-AYBTSS11_LOCUS13771">
    <property type="protein sequence ID" value="CAJ1949533.1"/>
    <property type="gene ID" value="gene-AYBTSS11_LOCUS13771"/>
</dbReference>
<keyword evidence="5" id="KW-0805">Transcription regulation</keyword>
<feature type="domain" description="AP2/ERF" evidence="11">
    <location>
        <begin position="2"/>
        <end position="49"/>
    </location>
</feature>
<evidence type="ECO:0000256" key="9">
    <source>
        <dbReference type="ARBA" id="ARBA00023242"/>
    </source>
</evidence>
<keyword evidence="7" id="KW-0472">Membrane</keyword>
<keyword evidence="13" id="KW-1185">Reference proteome</keyword>
<evidence type="ECO:0000259" key="11">
    <source>
        <dbReference type="SMART" id="SM00380"/>
    </source>
</evidence>
<evidence type="ECO:0000256" key="4">
    <source>
        <dbReference type="ARBA" id="ARBA00022989"/>
    </source>
</evidence>
<keyword evidence="9" id="KW-0539">Nucleus</keyword>
<dbReference type="GO" id="GO:0005634">
    <property type="term" value="C:nucleus"/>
    <property type="evidence" value="ECO:0007669"/>
    <property type="project" value="UniProtKB-SubCell"/>
</dbReference>
<evidence type="ECO:0000256" key="7">
    <source>
        <dbReference type="ARBA" id="ARBA00023136"/>
    </source>
</evidence>
<dbReference type="GO" id="GO:0003700">
    <property type="term" value="F:DNA-binding transcription factor activity"/>
    <property type="evidence" value="ECO:0007669"/>
    <property type="project" value="InterPro"/>
</dbReference>
<comment type="subcellular location">
    <subcellularLocation>
        <location evidence="2">Membrane</location>
        <topology evidence="2">Multi-pass membrane protein</topology>
    </subcellularLocation>
    <subcellularLocation>
        <location evidence="1">Nucleus</location>
    </subcellularLocation>
</comment>
<dbReference type="PANTHER" id="PTHR14110">
    <property type="entry name" value="MITOCHONDRIAL IMPORT INNER MEMBRANE TRANSLOCASE SUBUNIT TIM22"/>
    <property type="match status" value="1"/>
</dbReference>
<name>A0AA86SQQ6_9FABA</name>
<organism evidence="12 13">
    <name type="scientific">Sphenostylis stenocarpa</name>
    <dbReference type="NCBI Taxonomy" id="92480"/>
    <lineage>
        <taxon>Eukaryota</taxon>
        <taxon>Viridiplantae</taxon>
        <taxon>Streptophyta</taxon>
        <taxon>Embryophyta</taxon>
        <taxon>Tracheophyta</taxon>
        <taxon>Spermatophyta</taxon>
        <taxon>Magnoliopsida</taxon>
        <taxon>eudicotyledons</taxon>
        <taxon>Gunneridae</taxon>
        <taxon>Pentapetalae</taxon>
        <taxon>rosids</taxon>
        <taxon>fabids</taxon>
        <taxon>Fabales</taxon>
        <taxon>Fabaceae</taxon>
        <taxon>Papilionoideae</taxon>
        <taxon>50 kb inversion clade</taxon>
        <taxon>NPAAA clade</taxon>
        <taxon>indigoferoid/millettioid clade</taxon>
        <taxon>Phaseoleae</taxon>
        <taxon>Sphenostylis</taxon>
    </lineage>
</organism>
<evidence type="ECO:0000256" key="5">
    <source>
        <dbReference type="ARBA" id="ARBA00023015"/>
    </source>
</evidence>
<sequence>MKWQAAIKVDKKQIHLGTVESQEEAAHLYDRAAFMCGREPNFELQEEEKMELCKLKWEDFLVMTRQAINSKKQKRKHSSEGKDTKLELSKHSDNKQGKYMGSGKEEASDGGLDSPSSSSSSSSSHAWKSRIIIPTLLAGVAGAGTGLISKHRKTLGLANVCSSYAANFAIITGCYCGAREFVAATRDTGPDDIWNSPLAGFGTGALLGRLQGGQLGAIRYSLAFAVVGTAADFTFLKLKDALRDHAKTIYQDIENSKKSGTWLKLPQWFPIQVLDEEALAAKRAQEEQFLQQRARIRSLKKEEES</sequence>
<dbReference type="Proteomes" id="UP001189624">
    <property type="component" value="Chromosome 4"/>
</dbReference>